<evidence type="ECO:0000256" key="1">
    <source>
        <dbReference type="ARBA" id="ARBA00022679"/>
    </source>
</evidence>
<dbReference type="AlphaFoldDB" id="A0A897MUW2"/>
<dbReference type="Gene3D" id="3.40.50.2020">
    <property type="match status" value="1"/>
</dbReference>
<name>A0A897MUW2_9EURY</name>
<dbReference type="Proteomes" id="UP000663586">
    <property type="component" value="Chromosome"/>
</dbReference>
<keyword evidence="4" id="KW-0328">Glycosyltransferase</keyword>
<reference evidence="4" key="1">
    <citation type="submission" date="2020-11" db="EMBL/GenBank/DDBJ databases">
        <title>Carbohydrate-dependent, anaerobic sulfur respiration: A novel catabolism in halophilic archaea.</title>
        <authorList>
            <person name="Sorokin D.Y."/>
            <person name="Messina E."/>
            <person name="Smedile F."/>
            <person name="La Cono V."/>
            <person name="Hallsworth J.E."/>
            <person name="Yakimov M.M."/>
        </authorList>
    </citation>
    <scope>NUCLEOTIDE SEQUENCE</scope>
    <source>
        <strain evidence="4">AArc-S</strain>
    </source>
</reference>
<keyword evidence="5" id="KW-1185">Reference proteome</keyword>
<dbReference type="InterPro" id="IPR029057">
    <property type="entry name" value="PRTase-like"/>
</dbReference>
<dbReference type="RefSeq" id="WP_238479068.1">
    <property type="nucleotide sequence ID" value="NZ_CP064786.1"/>
</dbReference>
<proteinExistence type="predicted"/>
<dbReference type="NCBIfam" id="NF002635">
    <property type="entry name" value="PRK02304.1-4"/>
    <property type="match status" value="1"/>
</dbReference>
<keyword evidence="2" id="KW-0660">Purine salvage</keyword>
<dbReference type="PANTHER" id="PTHR43864">
    <property type="entry name" value="HYPOXANTHINE/GUANINE PHOSPHORIBOSYLTRANSFERASE"/>
    <property type="match status" value="1"/>
</dbReference>
<sequence>METLKRTLREAPIVDRGEYQYFVHPVTDCLPEVQPDLLREIATAFEDVVDFDRVDRIITAEAMGVHHAAALSMQTGIPFVVARKREYGFEDEVAVHQTTGYAEDELYINCIEDGERLLFVDDVYATGGTIRAMCDAIAETGGELVEAAVVIRRRTGEDPVELPIDVQHLLEVDVVDGEVVILDDVTASHAE</sequence>
<feature type="domain" description="Phosphoribosyltransferase" evidence="3">
    <location>
        <begin position="37"/>
        <end position="161"/>
    </location>
</feature>
<dbReference type="InterPro" id="IPR000836">
    <property type="entry name" value="PRTase_dom"/>
</dbReference>
<dbReference type="SUPFAM" id="SSF53271">
    <property type="entry name" value="PRTase-like"/>
    <property type="match status" value="1"/>
</dbReference>
<evidence type="ECO:0000313" key="4">
    <source>
        <dbReference type="EMBL" id="QSG01966.1"/>
    </source>
</evidence>
<dbReference type="GeneID" id="70684126"/>
<dbReference type="EMBL" id="CP064786">
    <property type="protein sequence ID" value="QSG01966.1"/>
    <property type="molecule type" value="Genomic_DNA"/>
</dbReference>
<organism evidence="4 5">
    <name type="scientific">Natranaeroarchaeum sulfidigenes</name>
    <dbReference type="NCBI Taxonomy" id="2784880"/>
    <lineage>
        <taxon>Archaea</taxon>
        <taxon>Methanobacteriati</taxon>
        <taxon>Methanobacteriota</taxon>
        <taxon>Stenosarchaea group</taxon>
        <taxon>Halobacteria</taxon>
        <taxon>Halobacteriales</taxon>
        <taxon>Natronoarchaeaceae</taxon>
        <taxon>Natranaeroarchaeum</taxon>
    </lineage>
</organism>
<evidence type="ECO:0000313" key="5">
    <source>
        <dbReference type="Proteomes" id="UP000663586"/>
    </source>
</evidence>
<dbReference type="KEGG" id="hara:AArcS_0742"/>
<dbReference type="GO" id="GO:0006166">
    <property type="term" value="P:purine ribonucleoside salvage"/>
    <property type="evidence" value="ECO:0007669"/>
    <property type="project" value="UniProtKB-KW"/>
</dbReference>
<protein>
    <submittedName>
        <fullName evidence="4">Adenine/guanine phosphoribosyltransferase or related PRPP-binding protein</fullName>
    </submittedName>
</protein>
<dbReference type="InterPro" id="IPR026597">
    <property type="entry name" value="HGPRTase-like"/>
</dbReference>
<dbReference type="InterPro" id="IPR050118">
    <property type="entry name" value="Pur/Pyrimidine_PRTase"/>
</dbReference>
<evidence type="ECO:0000256" key="2">
    <source>
        <dbReference type="ARBA" id="ARBA00022726"/>
    </source>
</evidence>
<accession>A0A897MUW2</accession>
<dbReference type="PANTHER" id="PTHR43864:SF1">
    <property type="entry name" value="XANTHINE PHOSPHORIBOSYLTRANSFERASE"/>
    <property type="match status" value="1"/>
</dbReference>
<dbReference type="CDD" id="cd06223">
    <property type="entry name" value="PRTases_typeI"/>
    <property type="match status" value="1"/>
</dbReference>
<dbReference type="Pfam" id="PF00156">
    <property type="entry name" value="Pribosyltran"/>
    <property type="match status" value="1"/>
</dbReference>
<dbReference type="NCBIfam" id="NF040646">
    <property type="entry name" value="HPT_Archaea"/>
    <property type="match status" value="1"/>
</dbReference>
<gene>
    <name evidence="4" type="primary">apt2</name>
    <name evidence="4" type="ORF">AArcS_0742</name>
</gene>
<dbReference type="GO" id="GO:0016757">
    <property type="term" value="F:glycosyltransferase activity"/>
    <property type="evidence" value="ECO:0007669"/>
    <property type="project" value="UniProtKB-KW"/>
</dbReference>
<keyword evidence="1 4" id="KW-0808">Transferase</keyword>
<evidence type="ECO:0000259" key="3">
    <source>
        <dbReference type="Pfam" id="PF00156"/>
    </source>
</evidence>